<sequence>MESVMLNPVDRGLLHALQIDGRAPFARIAEVLDVSDRTVARRYARLRAHGLLRVTGVPDSQRLGYSEWLVRVRVRPGAAAGVAQALARRPDTAWVSTLSSGAELAAIFRIPDDGAAPLDLLARHQGITAVDAQLLLPLTTDRWRGRTAALTPAQIDALRTASVELTPISRLSGRLVSAHAPRVLALTELDRRLLPVLALEGRAGYPNLSRAVGWSESAVRRRLEELRHNRILRFDVEVAATAFGFRAQAALWLAVTPARVAAVAAQLAEHRETAFVGATTGETNLIAIVVCHDAPALFRYLNTTVAALDGIERVESAVITGIAKRSAPPWEHSS</sequence>
<dbReference type="SUPFAM" id="SSF54909">
    <property type="entry name" value="Dimeric alpha+beta barrel"/>
    <property type="match status" value="1"/>
</dbReference>
<dbReference type="KEGG" id="nhu:H0264_21650"/>
<dbReference type="GO" id="GO:0005829">
    <property type="term" value="C:cytosol"/>
    <property type="evidence" value="ECO:0007669"/>
    <property type="project" value="TreeGrafter"/>
</dbReference>
<keyword evidence="2" id="KW-0238">DNA-binding</keyword>
<dbReference type="InterPro" id="IPR036390">
    <property type="entry name" value="WH_DNA-bd_sf"/>
</dbReference>
<reference evidence="5 6" key="1">
    <citation type="submission" date="2020-07" db="EMBL/GenBank/DDBJ databases">
        <authorList>
            <person name="Zhuang K."/>
            <person name="Ran Y."/>
        </authorList>
    </citation>
    <scope>NUCLEOTIDE SEQUENCE [LARGE SCALE GENOMIC DNA]</scope>
    <source>
        <strain evidence="5 6">WCH-YHL-001</strain>
    </source>
</reference>
<feature type="domain" description="HTH asnC-type" evidence="4">
    <location>
        <begin position="6"/>
        <end position="66"/>
    </location>
</feature>
<accession>A0A7D6VED5</accession>
<name>A0A7D6VED5_9NOCA</name>
<dbReference type="InterPro" id="IPR019887">
    <property type="entry name" value="Tscrpt_reg_AsnC/Lrp_C"/>
</dbReference>
<protein>
    <submittedName>
        <fullName evidence="5">AsnC family transcriptional regulator</fullName>
    </submittedName>
</protein>
<evidence type="ECO:0000313" key="5">
    <source>
        <dbReference type="EMBL" id="QLY34581.1"/>
    </source>
</evidence>
<dbReference type="PANTHER" id="PTHR30154:SF34">
    <property type="entry name" value="TRANSCRIPTIONAL REGULATOR AZLB"/>
    <property type="match status" value="1"/>
</dbReference>
<dbReference type="Proteomes" id="UP000515512">
    <property type="component" value="Chromosome"/>
</dbReference>
<keyword evidence="1" id="KW-0805">Transcription regulation</keyword>
<dbReference type="Gene3D" id="1.10.10.10">
    <property type="entry name" value="Winged helix-like DNA-binding domain superfamily/Winged helix DNA-binding domain"/>
    <property type="match status" value="2"/>
</dbReference>
<dbReference type="EMBL" id="CP059399">
    <property type="protein sequence ID" value="QLY34581.1"/>
    <property type="molecule type" value="Genomic_DNA"/>
</dbReference>
<dbReference type="InterPro" id="IPR036388">
    <property type="entry name" value="WH-like_DNA-bd_sf"/>
</dbReference>
<dbReference type="PRINTS" id="PR00033">
    <property type="entry name" value="HTHASNC"/>
</dbReference>
<dbReference type="Pfam" id="PF13404">
    <property type="entry name" value="HTH_AsnC-type"/>
    <property type="match status" value="2"/>
</dbReference>
<dbReference type="GO" id="GO:0043200">
    <property type="term" value="P:response to amino acid"/>
    <property type="evidence" value="ECO:0007669"/>
    <property type="project" value="TreeGrafter"/>
</dbReference>
<dbReference type="SMART" id="SM00344">
    <property type="entry name" value="HTH_ASNC"/>
    <property type="match status" value="2"/>
</dbReference>
<keyword evidence="3" id="KW-0804">Transcription</keyword>
<dbReference type="PROSITE" id="PS50956">
    <property type="entry name" value="HTH_ASNC_2"/>
    <property type="match status" value="1"/>
</dbReference>
<dbReference type="InterPro" id="IPR000485">
    <property type="entry name" value="AsnC-type_HTH_dom"/>
</dbReference>
<organism evidence="5 6">
    <name type="scientific">Nocardia huaxiensis</name>
    <dbReference type="NCBI Taxonomy" id="2755382"/>
    <lineage>
        <taxon>Bacteria</taxon>
        <taxon>Bacillati</taxon>
        <taxon>Actinomycetota</taxon>
        <taxon>Actinomycetes</taxon>
        <taxon>Mycobacteriales</taxon>
        <taxon>Nocardiaceae</taxon>
        <taxon>Nocardia</taxon>
    </lineage>
</organism>
<evidence type="ECO:0000256" key="3">
    <source>
        <dbReference type="ARBA" id="ARBA00023163"/>
    </source>
</evidence>
<evidence type="ECO:0000259" key="4">
    <source>
        <dbReference type="PROSITE" id="PS50956"/>
    </source>
</evidence>
<gene>
    <name evidence="5" type="ORF">H0264_21650</name>
</gene>
<keyword evidence="6" id="KW-1185">Reference proteome</keyword>
<dbReference type="InterPro" id="IPR011008">
    <property type="entry name" value="Dimeric_a/b-barrel"/>
</dbReference>
<dbReference type="Pfam" id="PF01037">
    <property type="entry name" value="AsnC_trans_reg"/>
    <property type="match status" value="1"/>
</dbReference>
<dbReference type="AlphaFoldDB" id="A0A7D6VED5"/>
<proteinExistence type="predicted"/>
<evidence type="ECO:0000256" key="1">
    <source>
        <dbReference type="ARBA" id="ARBA00023015"/>
    </source>
</evidence>
<dbReference type="Gene3D" id="3.30.70.920">
    <property type="match status" value="1"/>
</dbReference>
<evidence type="ECO:0000256" key="2">
    <source>
        <dbReference type="ARBA" id="ARBA00023125"/>
    </source>
</evidence>
<dbReference type="GO" id="GO:0043565">
    <property type="term" value="F:sequence-specific DNA binding"/>
    <property type="evidence" value="ECO:0007669"/>
    <property type="project" value="InterPro"/>
</dbReference>
<evidence type="ECO:0000313" key="6">
    <source>
        <dbReference type="Proteomes" id="UP000515512"/>
    </source>
</evidence>
<dbReference type="PANTHER" id="PTHR30154">
    <property type="entry name" value="LEUCINE-RESPONSIVE REGULATORY PROTEIN"/>
    <property type="match status" value="1"/>
</dbReference>
<dbReference type="SUPFAM" id="SSF46785">
    <property type="entry name" value="Winged helix' DNA-binding domain"/>
    <property type="match status" value="2"/>
</dbReference>
<dbReference type="InterPro" id="IPR019888">
    <property type="entry name" value="Tscrpt_reg_AsnC-like"/>
</dbReference>